<dbReference type="EMBL" id="JAJAGQ010000005">
    <property type="protein sequence ID" value="KAJ8562513.1"/>
    <property type="molecule type" value="Genomic_DNA"/>
</dbReference>
<name>A0A9Q1MKH9_9SOLA</name>
<accession>A0A9Q1MKH9</accession>
<proteinExistence type="predicted"/>
<feature type="region of interest" description="Disordered" evidence="1">
    <location>
        <begin position="28"/>
        <end position="63"/>
    </location>
</feature>
<evidence type="ECO:0000256" key="1">
    <source>
        <dbReference type="SAM" id="MobiDB-lite"/>
    </source>
</evidence>
<sequence length="85" mass="9138">MLLFPMLAEAMPTARKKFKSMRALDTAAGEGTNRMPPASEGQSETHGVTHSYDSLSPPPPKEISRVAAAVPPVFLLDTPDVDLDM</sequence>
<protein>
    <submittedName>
        <fullName evidence="2">Uncharacterized protein</fullName>
    </submittedName>
</protein>
<reference evidence="3" key="1">
    <citation type="journal article" date="2023" name="Proc. Natl. Acad. Sci. U.S.A.">
        <title>Genomic and structural basis for evolution of tropane alkaloid biosynthesis.</title>
        <authorList>
            <person name="Wanga Y.-J."/>
            <person name="Taina T."/>
            <person name="Yua J.-Y."/>
            <person name="Lia J."/>
            <person name="Xua B."/>
            <person name="Chenc J."/>
            <person name="D'Auriad J.C."/>
            <person name="Huanga J.-P."/>
            <person name="Huanga S.-X."/>
        </authorList>
    </citation>
    <scope>NUCLEOTIDE SEQUENCE [LARGE SCALE GENOMIC DNA]</scope>
    <source>
        <strain evidence="3">cv. KIB-2019</strain>
    </source>
</reference>
<feature type="compositionally biased region" description="Polar residues" evidence="1">
    <location>
        <begin position="40"/>
        <end position="54"/>
    </location>
</feature>
<gene>
    <name evidence="2" type="ORF">K7X08_011804</name>
</gene>
<dbReference type="Proteomes" id="UP001152561">
    <property type="component" value="Unassembled WGS sequence"/>
</dbReference>
<comment type="caution">
    <text evidence="2">The sequence shown here is derived from an EMBL/GenBank/DDBJ whole genome shotgun (WGS) entry which is preliminary data.</text>
</comment>
<evidence type="ECO:0000313" key="2">
    <source>
        <dbReference type="EMBL" id="KAJ8562513.1"/>
    </source>
</evidence>
<organism evidence="2 3">
    <name type="scientific">Anisodus acutangulus</name>
    <dbReference type="NCBI Taxonomy" id="402998"/>
    <lineage>
        <taxon>Eukaryota</taxon>
        <taxon>Viridiplantae</taxon>
        <taxon>Streptophyta</taxon>
        <taxon>Embryophyta</taxon>
        <taxon>Tracheophyta</taxon>
        <taxon>Spermatophyta</taxon>
        <taxon>Magnoliopsida</taxon>
        <taxon>eudicotyledons</taxon>
        <taxon>Gunneridae</taxon>
        <taxon>Pentapetalae</taxon>
        <taxon>asterids</taxon>
        <taxon>lamiids</taxon>
        <taxon>Solanales</taxon>
        <taxon>Solanaceae</taxon>
        <taxon>Solanoideae</taxon>
        <taxon>Hyoscyameae</taxon>
        <taxon>Anisodus</taxon>
    </lineage>
</organism>
<dbReference type="AlphaFoldDB" id="A0A9Q1MKH9"/>
<evidence type="ECO:0000313" key="3">
    <source>
        <dbReference type="Proteomes" id="UP001152561"/>
    </source>
</evidence>
<keyword evidence="3" id="KW-1185">Reference proteome</keyword>